<gene>
    <name evidence="1" type="ORF">UFOVP1196_67</name>
</gene>
<evidence type="ECO:0000313" key="1">
    <source>
        <dbReference type="EMBL" id="CAB4190531.1"/>
    </source>
</evidence>
<proteinExistence type="predicted"/>
<dbReference type="Gene3D" id="2.160.10.10">
    <property type="entry name" value="Hexapeptide repeat proteins"/>
    <property type="match status" value="1"/>
</dbReference>
<dbReference type="PANTHER" id="PTHR43300:SF11">
    <property type="entry name" value="ACETYLTRANSFERASE RV3034C-RELATED"/>
    <property type="match status" value="1"/>
</dbReference>
<dbReference type="GO" id="GO:0016740">
    <property type="term" value="F:transferase activity"/>
    <property type="evidence" value="ECO:0007669"/>
    <property type="project" value="UniProtKB-KW"/>
</dbReference>
<reference evidence="1" key="1">
    <citation type="submission" date="2020-05" db="EMBL/GenBank/DDBJ databases">
        <authorList>
            <person name="Chiriac C."/>
            <person name="Salcher M."/>
            <person name="Ghai R."/>
            <person name="Kavagutti S V."/>
        </authorList>
    </citation>
    <scope>NUCLEOTIDE SEQUENCE</scope>
</reference>
<accession>A0A6J5RAI0</accession>
<dbReference type="PANTHER" id="PTHR43300">
    <property type="entry name" value="ACETYLTRANSFERASE"/>
    <property type="match status" value="1"/>
</dbReference>
<dbReference type="EMBL" id="LR797148">
    <property type="protein sequence ID" value="CAB4190531.1"/>
    <property type="molecule type" value="Genomic_DNA"/>
</dbReference>
<keyword evidence="1" id="KW-0808">Transferase</keyword>
<sequence length="167" mass="16966">MIVSPFGELADGVSVLEPVVFTKAFNGDGSPNIRIGKNSRIDSFTKIEGGQGVDIGAHVHIASFAHINIGGGRTIIGDSAAVASGCKIISGSNHPKGLSCSASAPLEDQIVTRQVTVIERNACLFAGVIVIAGITIGEGARVAAGAVVTKNVPAGEIWGGVPARRLK</sequence>
<protein>
    <submittedName>
        <fullName evidence="1">WbbJ Acetyltransferase (Isoleucine patch superfamily)</fullName>
    </submittedName>
</protein>
<dbReference type="InterPro" id="IPR011004">
    <property type="entry name" value="Trimer_LpxA-like_sf"/>
</dbReference>
<organism evidence="1">
    <name type="scientific">uncultured Caudovirales phage</name>
    <dbReference type="NCBI Taxonomy" id="2100421"/>
    <lineage>
        <taxon>Viruses</taxon>
        <taxon>Duplodnaviria</taxon>
        <taxon>Heunggongvirae</taxon>
        <taxon>Uroviricota</taxon>
        <taxon>Caudoviricetes</taxon>
        <taxon>Peduoviridae</taxon>
        <taxon>Maltschvirus</taxon>
        <taxon>Maltschvirus maltsch</taxon>
    </lineage>
</organism>
<dbReference type="SUPFAM" id="SSF51161">
    <property type="entry name" value="Trimeric LpxA-like enzymes"/>
    <property type="match status" value="1"/>
</dbReference>
<name>A0A6J5RAI0_9CAUD</name>
<dbReference type="InterPro" id="IPR001451">
    <property type="entry name" value="Hexapep"/>
</dbReference>
<dbReference type="InterPro" id="IPR050179">
    <property type="entry name" value="Trans_hexapeptide_repeat"/>
</dbReference>
<dbReference type="Pfam" id="PF00132">
    <property type="entry name" value="Hexapep"/>
    <property type="match status" value="1"/>
</dbReference>